<keyword evidence="2" id="KW-1185">Reference proteome</keyword>
<dbReference type="PANTHER" id="PTHR42877:SF4">
    <property type="entry name" value="FAD_NAD(P)-BINDING DOMAIN-CONTAINING PROTEIN-RELATED"/>
    <property type="match status" value="1"/>
</dbReference>
<gene>
    <name evidence="1" type="ORF">SAMN05444336_11214</name>
</gene>
<dbReference type="OrthoDB" id="312624at2"/>
<evidence type="ECO:0000313" key="1">
    <source>
        <dbReference type="EMBL" id="SDX87621.1"/>
    </source>
</evidence>
<keyword evidence="1" id="KW-0503">Monooxygenase</keyword>
<organism evidence="1 2">
    <name type="scientific">Albimonas donghaensis</name>
    <dbReference type="NCBI Taxonomy" id="356660"/>
    <lineage>
        <taxon>Bacteria</taxon>
        <taxon>Pseudomonadati</taxon>
        <taxon>Pseudomonadota</taxon>
        <taxon>Alphaproteobacteria</taxon>
        <taxon>Rhodobacterales</taxon>
        <taxon>Paracoccaceae</taxon>
        <taxon>Albimonas</taxon>
    </lineage>
</organism>
<protein>
    <submittedName>
        <fullName evidence="1">4-hydroxyacetophenone monooxygenase</fullName>
    </submittedName>
</protein>
<dbReference type="RefSeq" id="WP_092685114.1">
    <property type="nucleotide sequence ID" value="NZ_FNMZ01000012.1"/>
</dbReference>
<name>A0A1H3F9I7_9RHOB</name>
<dbReference type="GO" id="GO:0004497">
    <property type="term" value="F:monooxygenase activity"/>
    <property type="evidence" value="ECO:0007669"/>
    <property type="project" value="UniProtKB-KW"/>
</dbReference>
<accession>A0A1H3F9I7</accession>
<dbReference type="STRING" id="356660.SAMN05444336_11214"/>
<evidence type="ECO:0000313" key="2">
    <source>
        <dbReference type="Proteomes" id="UP000199118"/>
    </source>
</evidence>
<dbReference type="EMBL" id="FNMZ01000012">
    <property type="protein sequence ID" value="SDX87621.1"/>
    <property type="molecule type" value="Genomic_DNA"/>
</dbReference>
<dbReference type="PRINTS" id="PR00368">
    <property type="entry name" value="FADPNR"/>
</dbReference>
<keyword evidence="1" id="KW-0560">Oxidoreductase</keyword>
<dbReference type="Pfam" id="PF13738">
    <property type="entry name" value="Pyr_redox_3"/>
    <property type="match status" value="1"/>
</dbReference>
<dbReference type="PANTHER" id="PTHR42877">
    <property type="entry name" value="L-ORNITHINE N(5)-MONOOXYGENASE-RELATED"/>
    <property type="match status" value="1"/>
</dbReference>
<dbReference type="InterPro" id="IPR051209">
    <property type="entry name" value="FAD-bind_Monooxygenase_sf"/>
</dbReference>
<dbReference type="SUPFAM" id="SSF51905">
    <property type="entry name" value="FAD/NAD(P)-binding domain"/>
    <property type="match status" value="2"/>
</dbReference>
<dbReference type="InterPro" id="IPR036188">
    <property type="entry name" value="FAD/NAD-bd_sf"/>
</dbReference>
<reference evidence="1 2" key="1">
    <citation type="submission" date="2016-10" db="EMBL/GenBank/DDBJ databases">
        <authorList>
            <person name="de Groot N.N."/>
        </authorList>
    </citation>
    <scope>NUCLEOTIDE SEQUENCE [LARGE SCALE GENOMIC DNA]</scope>
    <source>
        <strain evidence="1 2">DSM 17890</strain>
    </source>
</reference>
<dbReference type="AlphaFoldDB" id="A0A1H3F9I7"/>
<dbReference type="PRINTS" id="PR00411">
    <property type="entry name" value="PNDRDTASEI"/>
</dbReference>
<proteinExistence type="predicted"/>
<dbReference type="Gene3D" id="3.50.50.60">
    <property type="entry name" value="FAD/NAD(P)-binding domain"/>
    <property type="match status" value="2"/>
</dbReference>
<sequence length="637" mass="69822">MTSYDARMAEAVADANIPSLLAMLVQMTGDTGWMEAPYTVSRGYGIDENDGGGLAPEAAAEVRAAAVEAILAWKAGRPLALPDPDEAMLVRILSASLGDAAPAEYGPMLAYDLDMVTRCAVSPEPMRLSPPEGFRVLVIGAGAGGICAAVRLKDAGVPYLQVEQAGRVGGVWAANRYPGVGVDTPNHLYSFTFADHDWDRWFVSGAELQGYLEGVVERFDLGPDLRLNTRVRRAEWDEAAQLWQVEVEGPDGVETLTANVVIAGSGLFNPPKTPAIPGLESFGGPCFHTAEWPEDIDLGGKRIGVVGTGASAMQSVPALAPEAAHLTVFQRSPTWAVPFEKLGEAVPDSQRFLFAEVPLYRAWYRLRLNWIWSDRLLPTLHIDPGWPHPERSLNRTNDRYRQFFTDYIKRQVGDRTDLLPKLVPTYPPYGKRILLDNGWYRTATRENVSIEDTPIAAVEPAGVRTADGVLHELDALILATGFDVQRFLSTFETVGRGGVALRDVWGEDEARAYLGMAVPGFPNFFCLYGPNSQTGAGGSIIALLENQVHYVMEVIAGMLETGAGAVDCRAEVHDRYNAMLDETLRDMVWTHPGVSTYYRNRKGRVTVNSGIRKLDYWAMTRRADLRDYHVAPRAEAG</sequence>
<dbReference type="Proteomes" id="UP000199118">
    <property type="component" value="Unassembled WGS sequence"/>
</dbReference>